<protein>
    <submittedName>
        <fullName evidence="8">Nuclear thiol peroxidase</fullName>
    </submittedName>
</protein>
<dbReference type="EMBL" id="PJQD01000019">
    <property type="protein sequence ID" value="POY75107.1"/>
    <property type="molecule type" value="Genomic_DNA"/>
</dbReference>
<dbReference type="STRING" id="741276.A0A2S5BEB2"/>
<keyword evidence="5" id="KW-0676">Redox-active center</keyword>
<dbReference type="AlphaFoldDB" id="A0A2S5BEB2"/>
<dbReference type="Pfam" id="PF00578">
    <property type="entry name" value="AhpC-TSA"/>
    <property type="match status" value="1"/>
</dbReference>
<gene>
    <name evidence="8" type="ORF">BMF94_1737</name>
</gene>
<dbReference type="GO" id="GO:0005737">
    <property type="term" value="C:cytoplasm"/>
    <property type="evidence" value="ECO:0007669"/>
    <property type="project" value="TreeGrafter"/>
</dbReference>
<evidence type="ECO:0000256" key="1">
    <source>
        <dbReference type="ARBA" id="ARBA00022559"/>
    </source>
</evidence>
<dbReference type="SUPFAM" id="SSF52833">
    <property type="entry name" value="Thioredoxin-like"/>
    <property type="match status" value="1"/>
</dbReference>
<evidence type="ECO:0000259" key="7">
    <source>
        <dbReference type="Pfam" id="PF00578"/>
    </source>
</evidence>
<evidence type="ECO:0000313" key="8">
    <source>
        <dbReference type="EMBL" id="POY75107.1"/>
    </source>
</evidence>
<dbReference type="CDD" id="cd03017">
    <property type="entry name" value="PRX_BCP"/>
    <property type="match status" value="1"/>
</dbReference>
<dbReference type="GO" id="GO:0034599">
    <property type="term" value="P:cellular response to oxidative stress"/>
    <property type="evidence" value="ECO:0007669"/>
    <property type="project" value="TreeGrafter"/>
</dbReference>
<feature type="compositionally biased region" description="Low complexity" evidence="6">
    <location>
        <begin position="84"/>
        <end position="144"/>
    </location>
</feature>
<organism evidence="8 9">
    <name type="scientific">Rhodotorula taiwanensis</name>
    <dbReference type="NCBI Taxonomy" id="741276"/>
    <lineage>
        <taxon>Eukaryota</taxon>
        <taxon>Fungi</taxon>
        <taxon>Dikarya</taxon>
        <taxon>Basidiomycota</taxon>
        <taxon>Pucciniomycotina</taxon>
        <taxon>Microbotryomycetes</taxon>
        <taxon>Sporidiobolales</taxon>
        <taxon>Sporidiobolaceae</taxon>
        <taxon>Rhodotorula</taxon>
    </lineage>
</organism>
<dbReference type="OrthoDB" id="338622at2759"/>
<dbReference type="PANTHER" id="PTHR42801:SF23">
    <property type="entry name" value="PEROXIREDOXIN DOT5"/>
    <property type="match status" value="1"/>
</dbReference>
<feature type="compositionally biased region" description="Low complexity" evidence="6">
    <location>
        <begin position="35"/>
        <end position="45"/>
    </location>
</feature>
<keyword evidence="9" id="KW-1185">Reference proteome</keyword>
<feature type="compositionally biased region" description="Basic and acidic residues" evidence="6">
    <location>
        <begin position="150"/>
        <end position="162"/>
    </location>
</feature>
<dbReference type="GO" id="GO:0045454">
    <property type="term" value="P:cell redox homeostasis"/>
    <property type="evidence" value="ECO:0007669"/>
    <property type="project" value="TreeGrafter"/>
</dbReference>
<proteinExistence type="predicted"/>
<evidence type="ECO:0000256" key="6">
    <source>
        <dbReference type="SAM" id="MobiDB-lite"/>
    </source>
</evidence>
<feature type="compositionally biased region" description="Basic and acidic residues" evidence="6">
    <location>
        <begin position="15"/>
        <end position="34"/>
    </location>
</feature>
<comment type="caution">
    <text evidence="8">The sequence shown here is derived from an EMBL/GenBank/DDBJ whole genome shotgun (WGS) entry which is preliminary data.</text>
</comment>
<keyword evidence="3" id="KW-0560">Oxidoreductase</keyword>
<sequence>MPSTRGNNAPRRSRRVTDNEKAAAKRKAQDDAKAATKAKASAAAAAKKKAATKPKTEDKENATTAQLKKGATKAAKTVKSEVVKPAAKKVAAATGASATTKKGKASTSTKAAAPAKKTAAAAPKKKTSSSSTKAATKPKAAPAKRGPPKARGDAGDDKAKKEDGEVAHYKVGDEVDDITLQTGKLFVCFFEDDEPVSLKSLFEDKHLVIFSYPKVRRRTSVSDLSHIADDAMFCLARSEAALTLRVSRTCLQADTPGCTTQACGYRDVRSEYEEHGATVIGLSTDKPTAQLKWKSKHELGYSLLSDPKHTLLSKLGWSEKNKRCHWVIEKGGKLAEAKLGVKPADDPKNALEFVKSLKA</sequence>
<evidence type="ECO:0000256" key="3">
    <source>
        <dbReference type="ARBA" id="ARBA00023002"/>
    </source>
</evidence>
<feature type="domain" description="Alkyl hydroperoxide reductase subunit C/ Thiol specific antioxidant" evidence="7">
    <location>
        <begin position="253"/>
        <end position="336"/>
    </location>
</feature>
<keyword evidence="1 8" id="KW-0575">Peroxidase</keyword>
<dbReference type="Gene3D" id="3.40.30.10">
    <property type="entry name" value="Glutaredoxin"/>
    <property type="match status" value="1"/>
</dbReference>
<keyword evidence="2" id="KW-0049">Antioxidant</keyword>
<evidence type="ECO:0000256" key="2">
    <source>
        <dbReference type="ARBA" id="ARBA00022862"/>
    </source>
</evidence>
<feature type="compositionally biased region" description="Low complexity" evidence="6">
    <location>
        <begin position="62"/>
        <end position="77"/>
    </location>
</feature>
<evidence type="ECO:0000256" key="4">
    <source>
        <dbReference type="ARBA" id="ARBA00023157"/>
    </source>
</evidence>
<dbReference type="InterPro" id="IPR050924">
    <property type="entry name" value="Peroxiredoxin_BCP/PrxQ"/>
</dbReference>
<name>A0A2S5BEB2_9BASI</name>
<evidence type="ECO:0000313" key="9">
    <source>
        <dbReference type="Proteomes" id="UP000237144"/>
    </source>
</evidence>
<dbReference type="Proteomes" id="UP000237144">
    <property type="component" value="Unassembled WGS sequence"/>
</dbReference>
<evidence type="ECO:0000256" key="5">
    <source>
        <dbReference type="ARBA" id="ARBA00023284"/>
    </source>
</evidence>
<reference evidence="8 9" key="1">
    <citation type="journal article" date="2018" name="Front. Microbiol.">
        <title>Prospects for Fungal Bioremediation of Acidic Radioactive Waste Sites: Characterization and Genome Sequence of Rhodotorula taiwanensis MD1149.</title>
        <authorList>
            <person name="Tkavc R."/>
            <person name="Matrosova V.Y."/>
            <person name="Grichenko O.E."/>
            <person name="Gostincar C."/>
            <person name="Volpe R.P."/>
            <person name="Klimenkova P."/>
            <person name="Gaidamakova E.K."/>
            <person name="Zhou C.E."/>
            <person name="Stewart B.J."/>
            <person name="Lyman M.G."/>
            <person name="Malfatti S.A."/>
            <person name="Rubinfeld B."/>
            <person name="Courtot M."/>
            <person name="Singh J."/>
            <person name="Dalgard C.L."/>
            <person name="Hamilton T."/>
            <person name="Frey K.G."/>
            <person name="Gunde-Cimerman N."/>
            <person name="Dugan L."/>
            <person name="Daly M.J."/>
        </authorList>
    </citation>
    <scope>NUCLEOTIDE SEQUENCE [LARGE SCALE GENOMIC DNA]</scope>
    <source>
        <strain evidence="8 9">MD1149</strain>
    </source>
</reference>
<keyword evidence="4" id="KW-1015">Disulfide bond</keyword>
<dbReference type="GO" id="GO:0008379">
    <property type="term" value="F:thioredoxin peroxidase activity"/>
    <property type="evidence" value="ECO:0007669"/>
    <property type="project" value="TreeGrafter"/>
</dbReference>
<dbReference type="InterPro" id="IPR036249">
    <property type="entry name" value="Thioredoxin-like_sf"/>
</dbReference>
<dbReference type="PANTHER" id="PTHR42801">
    <property type="entry name" value="THIOREDOXIN-DEPENDENT PEROXIDE REDUCTASE"/>
    <property type="match status" value="1"/>
</dbReference>
<feature type="region of interest" description="Disordered" evidence="6">
    <location>
        <begin position="1"/>
        <end position="162"/>
    </location>
</feature>
<accession>A0A2S5BEB2</accession>
<dbReference type="InterPro" id="IPR000866">
    <property type="entry name" value="AhpC/TSA"/>
</dbReference>